<evidence type="ECO:0000259" key="8">
    <source>
        <dbReference type="Pfam" id="PF02932"/>
    </source>
</evidence>
<keyword evidence="5" id="KW-0407">Ion channel</keyword>
<feature type="domain" description="Neurotransmitter-gated ion-channel transmembrane" evidence="8">
    <location>
        <begin position="745"/>
        <end position="1051"/>
    </location>
</feature>
<keyword evidence="4 5" id="KW-0472">Membrane</keyword>
<dbReference type="InterPro" id="IPR036719">
    <property type="entry name" value="Neuro-gated_channel_TM_sf"/>
</dbReference>
<dbReference type="PROSITE" id="PS00236">
    <property type="entry name" value="NEUROTR_ION_CHANNEL"/>
    <property type="match status" value="1"/>
</dbReference>
<dbReference type="Gene3D" id="1.20.58.390">
    <property type="entry name" value="Neurotransmitter-gated ion-channel transmembrane domain"/>
    <property type="match status" value="2"/>
</dbReference>
<feature type="transmembrane region" description="Helical" evidence="5">
    <location>
        <begin position="476"/>
        <end position="497"/>
    </location>
</feature>
<dbReference type="GO" id="GO:0004888">
    <property type="term" value="F:transmembrane signaling receptor activity"/>
    <property type="evidence" value="ECO:0007669"/>
    <property type="project" value="InterPro"/>
</dbReference>
<dbReference type="Gene3D" id="2.70.170.10">
    <property type="entry name" value="Neurotransmitter-gated ion-channel ligand-binding domain"/>
    <property type="match status" value="2"/>
</dbReference>
<dbReference type="InterPro" id="IPR006029">
    <property type="entry name" value="Neurotrans-gated_channel_TM"/>
</dbReference>
<proteinExistence type="inferred from homology"/>
<accession>A0A915PIS8</accession>
<keyword evidence="5" id="KW-0813">Transport</keyword>
<dbReference type="WBParaSite" id="sdigi.contig11.g1207.t1">
    <property type="protein sequence ID" value="sdigi.contig11.g1207.t1"/>
    <property type="gene ID" value="sdigi.contig11.g1207"/>
</dbReference>
<dbReference type="InterPro" id="IPR038050">
    <property type="entry name" value="Neuro_actylchol_rec"/>
</dbReference>
<dbReference type="Pfam" id="PF02932">
    <property type="entry name" value="Neur_chan_memb"/>
    <property type="match status" value="2"/>
</dbReference>
<feature type="domain" description="Neurotransmitter-gated ion-channel transmembrane" evidence="8">
    <location>
        <begin position="223"/>
        <end position="492"/>
    </location>
</feature>
<dbReference type="AlphaFoldDB" id="A0A915PIS8"/>
<dbReference type="SUPFAM" id="SSF63712">
    <property type="entry name" value="Nicotinic receptor ligand binding domain-like"/>
    <property type="match status" value="2"/>
</dbReference>
<dbReference type="Proteomes" id="UP000887581">
    <property type="component" value="Unplaced"/>
</dbReference>
<protein>
    <submittedName>
        <fullName evidence="10">Uncharacterized protein</fullName>
    </submittedName>
</protein>
<evidence type="ECO:0000313" key="10">
    <source>
        <dbReference type="WBParaSite" id="sdigi.contig11.g1207.t1"/>
    </source>
</evidence>
<dbReference type="GO" id="GO:0005230">
    <property type="term" value="F:extracellular ligand-gated monoatomic ion channel activity"/>
    <property type="evidence" value="ECO:0007669"/>
    <property type="project" value="InterPro"/>
</dbReference>
<dbReference type="SUPFAM" id="SSF90112">
    <property type="entry name" value="Neurotransmitter-gated ion-channel transmembrane pore"/>
    <property type="match status" value="2"/>
</dbReference>
<evidence type="ECO:0000256" key="4">
    <source>
        <dbReference type="ARBA" id="ARBA00023136"/>
    </source>
</evidence>
<dbReference type="InterPro" id="IPR006202">
    <property type="entry name" value="Neur_chan_lig-bd"/>
</dbReference>
<evidence type="ECO:0000256" key="1">
    <source>
        <dbReference type="ARBA" id="ARBA00004141"/>
    </source>
</evidence>
<dbReference type="InterPro" id="IPR006201">
    <property type="entry name" value="Neur_channel"/>
</dbReference>
<feature type="transmembrane region" description="Helical" evidence="5">
    <location>
        <begin position="255"/>
        <end position="280"/>
    </location>
</feature>
<evidence type="ECO:0000313" key="9">
    <source>
        <dbReference type="Proteomes" id="UP000887581"/>
    </source>
</evidence>
<comment type="similarity">
    <text evidence="5">Belongs to the ligand-gated ion channel (TC 1.A.9) family.</text>
</comment>
<feature type="transmembrane region" description="Helical" evidence="5">
    <location>
        <begin position="739"/>
        <end position="761"/>
    </location>
</feature>
<evidence type="ECO:0000256" key="6">
    <source>
        <dbReference type="SAM" id="MobiDB-lite"/>
    </source>
</evidence>
<dbReference type="InterPro" id="IPR018000">
    <property type="entry name" value="Neurotransmitter_ion_chnl_CS"/>
</dbReference>
<evidence type="ECO:0000256" key="3">
    <source>
        <dbReference type="ARBA" id="ARBA00022989"/>
    </source>
</evidence>
<comment type="caution">
    <text evidence="5">Lacks conserved residue(s) required for the propagation of feature annotation.</text>
</comment>
<dbReference type="PRINTS" id="PR00252">
    <property type="entry name" value="NRIONCHANNEL"/>
</dbReference>
<feature type="transmembrane region" description="Helical" evidence="5">
    <location>
        <begin position="803"/>
        <end position="828"/>
    </location>
</feature>
<feature type="transmembrane region" description="Helical" evidence="5">
    <location>
        <begin position="225"/>
        <end position="243"/>
    </location>
</feature>
<feature type="compositionally biased region" description="Polar residues" evidence="6">
    <location>
        <begin position="365"/>
        <end position="392"/>
    </location>
</feature>
<organism evidence="9 10">
    <name type="scientific">Setaria digitata</name>
    <dbReference type="NCBI Taxonomy" id="48799"/>
    <lineage>
        <taxon>Eukaryota</taxon>
        <taxon>Metazoa</taxon>
        <taxon>Ecdysozoa</taxon>
        <taxon>Nematoda</taxon>
        <taxon>Chromadorea</taxon>
        <taxon>Rhabditida</taxon>
        <taxon>Spirurina</taxon>
        <taxon>Spiruromorpha</taxon>
        <taxon>Filarioidea</taxon>
        <taxon>Setariidae</taxon>
        <taxon>Setaria</taxon>
    </lineage>
</organism>
<name>A0A915PIS8_9BILA</name>
<dbReference type="Pfam" id="PF02931">
    <property type="entry name" value="Neur_chan_LBD"/>
    <property type="match status" value="2"/>
</dbReference>
<evidence type="ECO:0000256" key="2">
    <source>
        <dbReference type="ARBA" id="ARBA00022692"/>
    </source>
</evidence>
<dbReference type="GO" id="GO:0016020">
    <property type="term" value="C:membrane"/>
    <property type="evidence" value="ECO:0007669"/>
    <property type="project" value="UniProtKB-SubCell"/>
</dbReference>
<comment type="subcellular location">
    <subcellularLocation>
        <location evidence="1">Membrane</location>
        <topology evidence="1">Multi-pass membrane protein</topology>
    </subcellularLocation>
</comment>
<dbReference type="CDD" id="cd19051">
    <property type="entry name" value="LGIC_TM_cation"/>
    <property type="match status" value="2"/>
</dbReference>
<dbReference type="InterPro" id="IPR036734">
    <property type="entry name" value="Neur_chan_lig-bd_sf"/>
</dbReference>
<keyword evidence="2 5" id="KW-0812">Transmembrane</keyword>
<reference evidence="10" key="1">
    <citation type="submission" date="2022-11" db="UniProtKB">
        <authorList>
            <consortium name="WormBaseParasite"/>
        </authorList>
    </citation>
    <scope>IDENTIFICATION</scope>
</reference>
<feature type="transmembrane region" description="Helical" evidence="5">
    <location>
        <begin position="1040"/>
        <end position="1063"/>
    </location>
</feature>
<feature type="transmembrane region" description="Helical" evidence="5">
    <location>
        <begin position="773"/>
        <end position="791"/>
    </location>
</feature>
<keyword evidence="9" id="KW-1185">Reference proteome</keyword>
<dbReference type="PANTHER" id="PTHR18945">
    <property type="entry name" value="NEUROTRANSMITTER GATED ION CHANNEL"/>
    <property type="match status" value="1"/>
</dbReference>
<sequence>MVHWCAVILATTRIETFVRELLAAVVASNCLPPQLKLIRDMLDTYDKKSKPVWNHNKAINVTFSMDLYQILEVNEPQQYVLLNAWIIERWYDEFLYWHSEDYDNITEIHLPHSSIWLPDTTLYNSLVMKDDDTRRLLNVKLTADDNLRAAYIELLYPTICSMIFSSWTFDQKGIDYFPHSDTVGMTNYIENEGWHIIRTAGSAVVFRIISPLITSTASGMREEKISLGITTLLSMSILMLMVSDQMPTTSTFIPLIGWFILAMIVIISLGTLASSVVIAIQKRGRLKNRLGPRTVRLVKFIAHTIFEDIPRHLTVINEKELQSAVLQNEICDSPTRGSEEPRKKRRKTPLVLSHQCELSTLSHNSCDASAQKRTQSGQETDISHTSDTTATIMNPPVAFPTIQHNLLEGDNVDLKVNARDTNLVLASSLERSKFDLPQQQISLKKVPGPGDEISNRQNGRMARDEYEWMARVVERLFFITFLIIFASFTAGINSIAQRRNFDAMSLLLFAAVFALSVTSVKIHQTSLEAGKDDEMHYFISARQQLPHTRLVRDLLSTARYDPSVRPIKNHSESLTVSISMSLYQLIDVKWVDEFLDWNPDEYDMINCTVLPYNVFMMMSREESERYMNVVVESKHWEGKRGAQVSFLYPALYTIHCHIDVRYFPYDYQNCSLTLGSWTNNVAFLNYTANEVISMQSYIPNEEWDVISFSLHRREYKYACCQEQWVIIEGFLIIKRKPLYYVVNFITPTTIITLVAIVGFFTPASTSDERGEKITMGITTLLAMSILMLMVSDQIPTTSDFVPLIAWFYLSNIIVISVATFCTSTILCIHSRHKRGKLPSPFVRTLFFTYLCNYFCLSPPDELIILWSGDKNNALQKLKQKRKSVPLTEQALEKEKEAFPNKCKIQSAFTERSMIPKVIESVQGNSENDTGKNTQWAASKLSAKENWARVSFRLHDISSKSRSEVVWKKSSLTPLKQQIRKLSTIHSDQKHTSLWNAAVEFIRFTSVELPQKSESAELKSMKHHRQCTLEWEFLAVIVDRIFLLFFSTVTIIIITALTVTARLAQHHFDAATEMLKS</sequence>
<feature type="region of interest" description="Disordered" evidence="6">
    <location>
        <begin position="365"/>
        <end position="393"/>
    </location>
</feature>
<evidence type="ECO:0000259" key="7">
    <source>
        <dbReference type="Pfam" id="PF02931"/>
    </source>
</evidence>
<evidence type="ECO:0000256" key="5">
    <source>
        <dbReference type="RuleBase" id="RU000687"/>
    </source>
</evidence>
<keyword evidence="5" id="KW-0406">Ion transport</keyword>
<feature type="domain" description="Neurotransmitter-gated ion-channel ligand-binding" evidence="7">
    <location>
        <begin position="548"/>
        <end position="737"/>
    </location>
</feature>
<feature type="domain" description="Neurotransmitter-gated ion-channel ligand-binding" evidence="7">
    <location>
        <begin position="36"/>
        <end position="144"/>
    </location>
</feature>
<keyword evidence="3 5" id="KW-1133">Transmembrane helix</keyword>